<feature type="domain" description="Ribosomal RNA small subunit methyltransferase E methyltransferase" evidence="13">
    <location>
        <begin position="75"/>
        <end position="238"/>
    </location>
</feature>
<dbReference type="NCBIfam" id="TIGR00046">
    <property type="entry name" value="RsmE family RNA methyltransferase"/>
    <property type="match status" value="1"/>
</dbReference>
<dbReference type="InterPro" id="IPR029028">
    <property type="entry name" value="Alpha/beta_knot_MTases"/>
</dbReference>
<dbReference type="GO" id="GO:0008168">
    <property type="term" value="F:methyltransferase activity"/>
    <property type="evidence" value="ECO:0007669"/>
    <property type="project" value="UniProtKB-KW"/>
</dbReference>
<dbReference type="EC" id="2.1.1.193" evidence="3 12"/>
<evidence type="ECO:0000256" key="3">
    <source>
        <dbReference type="ARBA" id="ARBA00012328"/>
    </source>
</evidence>
<sequence>MRTIRIHVDLPLATGAEVALPAQAGEHVARVLRLAPGDPLTLFNGDGADYAATIRSVDKREVRVQLLERQAVARESPLRLTLAQGVARGEKMDLIVQKATELGVARIVPLLTERSEVKLDPARAEKRLAHWRAVAASACEQCGRASLPEILPAQALPAWLATLADEGGLRLALLPEAESSARELRPGDAGALLAVGPEGGLGERDIALLHEAGFHGLRLGPRILRTETAGLAALAALQALHGDLA</sequence>
<keyword evidence="16" id="KW-1185">Reference proteome</keyword>
<dbReference type="Gene3D" id="2.40.240.20">
    <property type="entry name" value="Hypothetical PUA domain-like, domain 1"/>
    <property type="match status" value="1"/>
</dbReference>
<dbReference type="Gene3D" id="3.40.1280.10">
    <property type="match status" value="1"/>
</dbReference>
<comment type="function">
    <text evidence="10 12">Specifically methylates the N3 position of the uracil ring of uridine 1498 (m3U1498) in 16S rRNA. Acts on the fully assembled 30S ribosomal subunit.</text>
</comment>
<comment type="similarity">
    <text evidence="2 12">Belongs to the RNA methyltransferase RsmE family.</text>
</comment>
<dbReference type="SUPFAM" id="SSF75217">
    <property type="entry name" value="alpha/beta knot"/>
    <property type="match status" value="1"/>
</dbReference>
<dbReference type="Pfam" id="PF20260">
    <property type="entry name" value="PUA_4"/>
    <property type="match status" value="1"/>
</dbReference>
<proteinExistence type="inferred from homology"/>
<evidence type="ECO:0000256" key="2">
    <source>
        <dbReference type="ARBA" id="ARBA00005528"/>
    </source>
</evidence>
<organism evidence="15 16">
    <name type="scientific">Rhodanobacter humi</name>
    <dbReference type="NCBI Taxonomy" id="1888173"/>
    <lineage>
        <taxon>Bacteria</taxon>
        <taxon>Pseudomonadati</taxon>
        <taxon>Pseudomonadota</taxon>
        <taxon>Gammaproteobacteria</taxon>
        <taxon>Lysobacterales</taxon>
        <taxon>Rhodanobacteraceae</taxon>
        <taxon>Rhodanobacter</taxon>
    </lineage>
</organism>
<evidence type="ECO:0000256" key="6">
    <source>
        <dbReference type="ARBA" id="ARBA00022552"/>
    </source>
</evidence>
<evidence type="ECO:0000259" key="14">
    <source>
        <dbReference type="Pfam" id="PF20260"/>
    </source>
</evidence>
<comment type="caution">
    <text evidence="15">The sequence shown here is derived from an EMBL/GenBank/DDBJ whole genome shotgun (WGS) entry which is preliminary data.</text>
</comment>
<protein>
    <recommendedName>
        <fullName evidence="4 12">Ribosomal RNA small subunit methyltransferase E</fullName>
        <ecNumber evidence="3 12">2.1.1.193</ecNumber>
    </recommendedName>
</protein>
<dbReference type="Proteomes" id="UP001562159">
    <property type="component" value="Unassembled WGS sequence"/>
</dbReference>
<evidence type="ECO:0000256" key="9">
    <source>
        <dbReference type="ARBA" id="ARBA00022691"/>
    </source>
</evidence>
<dbReference type="EMBL" id="JBGBPY010000001">
    <property type="protein sequence ID" value="MEY2181677.1"/>
    <property type="molecule type" value="Genomic_DNA"/>
</dbReference>
<dbReference type="InterPro" id="IPR046886">
    <property type="entry name" value="RsmE_MTase_dom"/>
</dbReference>
<dbReference type="PANTHER" id="PTHR30027:SF3">
    <property type="entry name" value="16S RRNA (URACIL(1498)-N(3))-METHYLTRANSFERASE"/>
    <property type="match status" value="1"/>
</dbReference>
<evidence type="ECO:0000259" key="13">
    <source>
        <dbReference type="Pfam" id="PF04452"/>
    </source>
</evidence>
<evidence type="ECO:0000256" key="7">
    <source>
        <dbReference type="ARBA" id="ARBA00022603"/>
    </source>
</evidence>
<evidence type="ECO:0000313" key="16">
    <source>
        <dbReference type="Proteomes" id="UP001562159"/>
    </source>
</evidence>
<accession>A0ABV4AMZ8</accession>
<dbReference type="Pfam" id="PF04452">
    <property type="entry name" value="Methyltrans_RNA"/>
    <property type="match status" value="1"/>
</dbReference>
<dbReference type="GO" id="GO:0032259">
    <property type="term" value="P:methylation"/>
    <property type="evidence" value="ECO:0007669"/>
    <property type="project" value="UniProtKB-KW"/>
</dbReference>
<evidence type="ECO:0000256" key="11">
    <source>
        <dbReference type="ARBA" id="ARBA00047944"/>
    </source>
</evidence>
<dbReference type="SUPFAM" id="SSF88697">
    <property type="entry name" value="PUA domain-like"/>
    <property type="match status" value="1"/>
</dbReference>
<dbReference type="InterPro" id="IPR046887">
    <property type="entry name" value="RsmE_PUA-like"/>
</dbReference>
<reference evidence="15 16" key="1">
    <citation type="submission" date="2024-07" db="EMBL/GenBank/DDBJ databases">
        <title>Molecular mechanisms and environmental adaptations of flagellar loss and biofilm growth of Rhodanobacter under environmental stress.</title>
        <authorList>
            <person name="Chen M."/>
        </authorList>
    </citation>
    <scope>NUCLEOTIDE SEQUENCE [LARGE SCALE GENOMIC DNA]</scope>
    <source>
        <strain evidence="15 16">RS22</strain>
    </source>
</reference>
<keyword evidence="5 12" id="KW-0963">Cytoplasm</keyword>
<gene>
    <name evidence="15" type="ORF">AB7878_04550</name>
</gene>
<keyword evidence="9 12" id="KW-0949">S-adenosyl-L-methionine</keyword>
<dbReference type="InterPro" id="IPR006700">
    <property type="entry name" value="RsmE"/>
</dbReference>
<evidence type="ECO:0000313" key="15">
    <source>
        <dbReference type="EMBL" id="MEY2181677.1"/>
    </source>
</evidence>
<evidence type="ECO:0000256" key="12">
    <source>
        <dbReference type="PIRNR" id="PIRNR015601"/>
    </source>
</evidence>
<feature type="domain" description="Ribosomal RNA small subunit methyltransferase E PUA-like" evidence="14">
    <location>
        <begin position="22"/>
        <end position="66"/>
    </location>
</feature>
<dbReference type="PANTHER" id="PTHR30027">
    <property type="entry name" value="RIBOSOMAL RNA SMALL SUBUNIT METHYLTRANSFERASE E"/>
    <property type="match status" value="1"/>
</dbReference>
<evidence type="ECO:0000256" key="8">
    <source>
        <dbReference type="ARBA" id="ARBA00022679"/>
    </source>
</evidence>
<dbReference type="PIRSF" id="PIRSF015601">
    <property type="entry name" value="MTase_slr0722"/>
    <property type="match status" value="1"/>
</dbReference>
<evidence type="ECO:0000256" key="5">
    <source>
        <dbReference type="ARBA" id="ARBA00022490"/>
    </source>
</evidence>
<dbReference type="InterPro" id="IPR029026">
    <property type="entry name" value="tRNA_m1G_MTases_N"/>
</dbReference>
<evidence type="ECO:0000256" key="1">
    <source>
        <dbReference type="ARBA" id="ARBA00004496"/>
    </source>
</evidence>
<comment type="subcellular location">
    <subcellularLocation>
        <location evidence="1 12">Cytoplasm</location>
    </subcellularLocation>
</comment>
<keyword evidence="8 12" id="KW-0808">Transferase</keyword>
<evidence type="ECO:0000256" key="10">
    <source>
        <dbReference type="ARBA" id="ARBA00025699"/>
    </source>
</evidence>
<keyword evidence="6 12" id="KW-0698">rRNA processing</keyword>
<dbReference type="NCBIfam" id="NF008692">
    <property type="entry name" value="PRK11713.1-5"/>
    <property type="match status" value="1"/>
</dbReference>
<name>A0ABV4AMZ8_9GAMM</name>
<evidence type="ECO:0000256" key="4">
    <source>
        <dbReference type="ARBA" id="ARBA00013673"/>
    </source>
</evidence>
<comment type="catalytic activity">
    <reaction evidence="11 12">
        <text>uridine(1498) in 16S rRNA + S-adenosyl-L-methionine = N(3)-methyluridine(1498) in 16S rRNA + S-adenosyl-L-homocysteine + H(+)</text>
        <dbReference type="Rhea" id="RHEA:42920"/>
        <dbReference type="Rhea" id="RHEA-COMP:10283"/>
        <dbReference type="Rhea" id="RHEA-COMP:10284"/>
        <dbReference type="ChEBI" id="CHEBI:15378"/>
        <dbReference type="ChEBI" id="CHEBI:57856"/>
        <dbReference type="ChEBI" id="CHEBI:59789"/>
        <dbReference type="ChEBI" id="CHEBI:65315"/>
        <dbReference type="ChEBI" id="CHEBI:74502"/>
        <dbReference type="EC" id="2.1.1.193"/>
    </reaction>
</comment>
<dbReference type="CDD" id="cd18084">
    <property type="entry name" value="RsmE-like"/>
    <property type="match status" value="1"/>
</dbReference>
<dbReference type="InterPro" id="IPR015947">
    <property type="entry name" value="PUA-like_sf"/>
</dbReference>
<keyword evidence="7 12" id="KW-0489">Methyltransferase</keyword>